<gene>
    <name evidence="1" type="ORF">M0M57_08635</name>
</gene>
<dbReference type="RefSeq" id="WP_248432599.1">
    <property type="nucleotide sequence ID" value="NZ_CP096205.1"/>
</dbReference>
<evidence type="ECO:0000313" key="1">
    <source>
        <dbReference type="EMBL" id="UPQ77699.1"/>
    </source>
</evidence>
<evidence type="ECO:0000313" key="2">
    <source>
        <dbReference type="Proteomes" id="UP000830583"/>
    </source>
</evidence>
<dbReference type="EMBL" id="CP096205">
    <property type="protein sequence ID" value="UPQ77699.1"/>
    <property type="molecule type" value="Genomic_DNA"/>
</dbReference>
<keyword evidence="2" id="KW-1185">Reference proteome</keyword>
<sequence length="416" mass="46307">MIKIIIKLLIVFVSATAGLLAQTKLNNQGILSIQGITGTLAAIDNNASGELINDGDFYVYNHFNNDGIVTFSSGSSNGLTRLNGVYGFQNISGTVPMDLFDVEFNNNLFQPAFHLSNQINVFNESNFLQGIVDNDNHGGLFVFEDNAFHINTADQSHVDGYVRKNGNQFFQFPIGDGGQFRYASISAPQSSTDAFTGKYFWENSNPIYPHENRTSIITLIDNAEYWTVDKTAGNSNIFLTLSWDEDTTPTEIYAAPLEDIHIVRWDVAQNRWVDEGGVADANTKEVTTIIDPLTQYGVFTLARVRSEDILPCGGRGVVIYNAISANDDGRNDYFIIDGIEECPQNTVEIFNRWGVKVYETTSYNTNGNVFNGYSDGRVTIAKNEKLPDGTYFYHINFFDENGGIRTKKAGYLYLSL</sequence>
<proteinExistence type="predicted"/>
<dbReference type="Pfam" id="PF13585">
    <property type="entry name" value="CHU_C"/>
    <property type="match status" value="1"/>
</dbReference>
<name>A0ABY4KAW0_9FLAO</name>
<reference evidence="1" key="1">
    <citation type="submission" date="2022-04" db="EMBL/GenBank/DDBJ databases">
        <title>Consumption of N2O by Flavobacterium azooxidireducens sp. nov. isolated from Decomposing Leaf Litter of Phragmites australis (Cav.).</title>
        <authorList>
            <person name="Behrendt U."/>
            <person name="Spanner T."/>
            <person name="Augustin J."/>
            <person name="Horn M.A."/>
            <person name="Kolb S."/>
            <person name="Ulrich A."/>
        </authorList>
    </citation>
    <scope>NUCLEOTIDE SEQUENCE</scope>
    <source>
        <strain evidence="1">IGB 4-14</strain>
    </source>
</reference>
<dbReference type="Proteomes" id="UP000830583">
    <property type="component" value="Chromosome"/>
</dbReference>
<protein>
    <submittedName>
        <fullName evidence="1">Gliding motility-associated C-terminal domain-containing protein</fullName>
    </submittedName>
</protein>
<accession>A0ABY4KAW0</accession>
<organism evidence="1 2">
    <name type="scientific">Flavobacterium azooxidireducens</name>
    <dbReference type="NCBI Taxonomy" id="1871076"/>
    <lineage>
        <taxon>Bacteria</taxon>
        <taxon>Pseudomonadati</taxon>
        <taxon>Bacteroidota</taxon>
        <taxon>Flavobacteriia</taxon>
        <taxon>Flavobacteriales</taxon>
        <taxon>Flavobacteriaceae</taxon>
        <taxon>Flavobacterium</taxon>
    </lineage>
</organism>